<sequence length="210" mass="22701">MAGLCHQRMAAAIGQGFREVAFPLATSIENSREPNTRKQPDVLFYALAPNGQYAPTPCGIVEISDSQSLSSLLRRCNLFMQRSPTVNFAIGLKVWDHGPDRMICVVYGRDGNGQPAPLYGYSFGPHAEYLQRVTDDALQAAGFLPGTPGRWSGVESFDAVCSHPGMPRYALPLDSSWFFGNPAAAAAAMAPPAFVLDLYSVQRAAHGFAF</sequence>
<dbReference type="AlphaFoldDB" id="D8RXV2"/>
<gene>
    <name evidence="1" type="ORF">SELMODRAFT_416032</name>
</gene>
<keyword evidence="2" id="KW-1185">Reference proteome</keyword>
<evidence type="ECO:0000313" key="1">
    <source>
        <dbReference type="EMBL" id="EFJ22981.1"/>
    </source>
</evidence>
<protein>
    <submittedName>
        <fullName evidence="1">Uncharacterized protein</fullName>
    </submittedName>
</protein>
<accession>D8RXV2</accession>
<dbReference type="Gramene" id="EFJ22981">
    <property type="protein sequence ID" value="EFJ22981"/>
    <property type="gene ID" value="SELMODRAFT_416032"/>
</dbReference>
<dbReference type="EMBL" id="GL377594">
    <property type="protein sequence ID" value="EFJ22981.1"/>
    <property type="molecule type" value="Genomic_DNA"/>
</dbReference>
<reference evidence="1 2" key="1">
    <citation type="journal article" date="2011" name="Science">
        <title>The Selaginella genome identifies genetic changes associated with the evolution of vascular plants.</title>
        <authorList>
            <person name="Banks J.A."/>
            <person name="Nishiyama T."/>
            <person name="Hasebe M."/>
            <person name="Bowman J.L."/>
            <person name="Gribskov M."/>
            <person name="dePamphilis C."/>
            <person name="Albert V.A."/>
            <person name="Aono N."/>
            <person name="Aoyama T."/>
            <person name="Ambrose B.A."/>
            <person name="Ashton N.W."/>
            <person name="Axtell M.J."/>
            <person name="Barker E."/>
            <person name="Barker M.S."/>
            <person name="Bennetzen J.L."/>
            <person name="Bonawitz N.D."/>
            <person name="Chapple C."/>
            <person name="Cheng C."/>
            <person name="Correa L.G."/>
            <person name="Dacre M."/>
            <person name="DeBarry J."/>
            <person name="Dreyer I."/>
            <person name="Elias M."/>
            <person name="Engstrom E.M."/>
            <person name="Estelle M."/>
            <person name="Feng L."/>
            <person name="Finet C."/>
            <person name="Floyd S.K."/>
            <person name="Frommer W.B."/>
            <person name="Fujita T."/>
            <person name="Gramzow L."/>
            <person name="Gutensohn M."/>
            <person name="Harholt J."/>
            <person name="Hattori M."/>
            <person name="Heyl A."/>
            <person name="Hirai T."/>
            <person name="Hiwatashi Y."/>
            <person name="Ishikawa M."/>
            <person name="Iwata M."/>
            <person name="Karol K.G."/>
            <person name="Koehler B."/>
            <person name="Kolukisaoglu U."/>
            <person name="Kubo M."/>
            <person name="Kurata T."/>
            <person name="Lalonde S."/>
            <person name="Li K."/>
            <person name="Li Y."/>
            <person name="Litt A."/>
            <person name="Lyons E."/>
            <person name="Manning G."/>
            <person name="Maruyama T."/>
            <person name="Michael T.P."/>
            <person name="Mikami K."/>
            <person name="Miyazaki S."/>
            <person name="Morinaga S."/>
            <person name="Murata T."/>
            <person name="Mueller-Roeber B."/>
            <person name="Nelson D.R."/>
            <person name="Obara M."/>
            <person name="Oguri Y."/>
            <person name="Olmstead R.G."/>
            <person name="Onodera N."/>
            <person name="Petersen B.L."/>
            <person name="Pils B."/>
            <person name="Prigge M."/>
            <person name="Rensing S.A."/>
            <person name="Riano-Pachon D.M."/>
            <person name="Roberts A.W."/>
            <person name="Sato Y."/>
            <person name="Scheller H.V."/>
            <person name="Schulz B."/>
            <person name="Schulz C."/>
            <person name="Shakirov E.V."/>
            <person name="Shibagaki N."/>
            <person name="Shinohara N."/>
            <person name="Shippen D.E."/>
            <person name="Soerensen I."/>
            <person name="Sotooka R."/>
            <person name="Sugimoto N."/>
            <person name="Sugita M."/>
            <person name="Sumikawa N."/>
            <person name="Tanurdzic M."/>
            <person name="Theissen G."/>
            <person name="Ulvskov P."/>
            <person name="Wakazuki S."/>
            <person name="Weng J.K."/>
            <person name="Willats W.W."/>
            <person name="Wipf D."/>
            <person name="Wolf P.G."/>
            <person name="Yang L."/>
            <person name="Zimmer A.D."/>
            <person name="Zhu Q."/>
            <person name="Mitros T."/>
            <person name="Hellsten U."/>
            <person name="Loque D."/>
            <person name="Otillar R."/>
            <person name="Salamov A."/>
            <person name="Schmutz J."/>
            <person name="Shapiro H."/>
            <person name="Lindquist E."/>
            <person name="Lucas S."/>
            <person name="Rokhsar D."/>
            <person name="Grigoriev I.V."/>
        </authorList>
    </citation>
    <scope>NUCLEOTIDE SEQUENCE [LARGE SCALE GENOMIC DNA]</scope>
</reference>
<dbReference type="KEGG" id="smo:SELMODRAFT_416032"/>
<name>D8RXV2_SELML</name>
<organism evidence="2">
    <name type="scientific">Selaginella moellendorffii</name>
    <name type="common">Spikemoss</name>
    <dbReference type="NCBI Taxonomy" id="88036"/>
    <lineage>
        <taxon>Eukaryota</taxon>
        <taxon>Viridiplantae</taxon>
        <taxon>Streptophyta</taxon>
        <taxon>Embryophyta</taxon>
        <taxon>Tracheophyta</taxon>
        <taxon>Lycopodiopsida</taxon>
        <taxon>Selaginellales</taxon>
        <taxon>Selaginellaceae</taxon>
        <taxon>Selaginella</taxon>
    </lineage>
</organism>
<evidence type="ECO:0000313" key="2">
    <source>
        <dbReference type="Proteomes" id="UP000001514"/>
    </source>
</evidence>
<proteinExistence type="predicted"/>
<dbReference type="HOGENOM" id="CLU_1312011_0_0_1"/>
<dbReference type="InParanoid" id="D8RXV2"/>
<dbReference type="Proteomes" id="UP000001514">
    <property type="component" value="Unassembled WGS sequence"/>
</dbReference>